<gene>
    <name evidence="13" type="primary">LOC108566974</name>
</gene>
<sequence>MFASKGAQVLRAFSALNGRTAIQNSVRNSGHACNYRCAGPPAHPKVIMAAEFVGGFAWWWVLWHLWTEPGHITGEFEFPDASKWTNQELGIPEE</sequence>
<dbReference type="GeneID" id="108566974"/>
<evidence type="ECO:0000256" key="2">
    <source>
        <dbReference type="ARBA" id="ARBA00004443"/>
    </source>
</evidence>
<keyword evidence="5" id="KW-0813">Transport</keyword>
<evidence type="ECO:0000256" key="3">
    <source>
        <dbReference type="ARBA" id="ARBA00005923"/>
    </source>
</evidence>
<keyword evidence="6" id="KW-0679">Respiratory chain</keyword>
<keyword evidence="10" id="KW-0496">Mitochondrion</keyword>
<dbReference type="RefSeq" id="XP_017782624.1">
    <property type="nucleotide sequence ID" value="XM_017927135.1"/>
</dbReference>
<evidence type="ECO:0000256" key="1">
    <source>
        <dbReference type="ARBA" id="ARBA00003195"/>
    </source>
</evidence>
<evidence type="ECO:0000313" key="12">
    <source>
        <dbReference type="Proteomes" id="UP000695000"/>
    </source>
</evidence>
<dbReference type="Pfam" id="PF14813">
    <property type="entry name" value="NADH_B2"/>
    <property type="match status" value="1"/>
</dbReference>
<keyword evidence="7" id="KW-0999">Mitochondrion inner membrane</keyword>
<dbReference type="PANTHER" id="PTHR15223">
    <property type="entry name" value="NADH-UBIQUINONE OXIDOREDUCTASE AGGG SUBUNIT"/>
    <property type="match status" value="1"/>
</dbReference>
<evidence type="ECO:0000256" key="5">
    <source>
        <dbReference type="ARBA" id="ARBA00022448"/>
    </source>
</evidence>
<comment type="subunit">
    <text evidence="4">Complex I is composed of 45 different subunits.</text>
</comment>
<keyword evidence="11" id="KW-0472">Membrane</keyword>
<dbReference type="Proteomes" id="UP000695000">
    <property type="component" value="Unplaced"/>
</dbReference>
<organism evidence="12 13">
    <name type="scientific">Nicrophorus vespilloides</name>
    <name type="common">Boreal carrion beetle</name>
    <dbReference type="NCBI Taxonomy" id="110193"/>
    <lineage>
        <taxon>Eukaryota</taxon>
        <taxon>Metazoa</taxon>
        <taxon>Ecdysozoa</taxon>
        <taxon>Arthropoda</taxon>
        <taxon>Hexapoda</taxon>
        <taxon>Insecta</taxon>
        <taxon>Pterygota</taxon>
        <taxon>Neoptera</taxon>
        <taxon>Endopterygota</taxon>
        <taxon>Coleoptera</taxon>
        <taxon>Polyphaga</taxon>
        <taxon>Staphyliniformia</taxon>
        <taxon>Silphidae</taxon>
        <taxon>Nicrophorinae</taxon>
        <taxon>Nicrophorus</taxon>
    </lineage>
</organism>
<dbReference type="InterPro" id="IPR026627">
    <property type="entry name" value="NDUFB2_animal"/>
</dbReference>
<accession>A0ABM1N724</accession>
<dbReference type="PANTHER" id="PTHR15223:SF1">
    <property type="entry name" value="NADH DEHYDROGENASE [UBIQUINONE] 1 BETA SUBCOMPLEX SUBUNIT 2, MITOCHONDRIAL"/>
    <property type="match status" value="1"/>
</dbReference>
<evidence type="ECO:0000256" key="8">
    <source>
        <dbReference type="ARBA" id="ARBA00022946"/>
    </source>
</evidence>
<evidence type="ECO:0000256" key="11">
    <source>
        <dbReference type="ARBA" id="ARBA00023136"/>
    </source>
</evidence>
<protein>
    <submittedName>
        <fullName evidence="13">NADH dehydrogenase [ubiquinone] 1 beta subcomplex subunit 2, mitochondrial-like</fullName>
    </submittedName>
</protein>
<keyword evidence="8" id="KW-0809">Transit peptide</keyword>
<evidence type="ECO:0000256" key="10">
    <source>
        <dbReference type="ARBA" id="ARBA00023128"/>
    </source>
</evidence>
<evidence type="ECO:0000313" key="13">
    <source>
        <dbReference type="RefSeq" id="XP_017782624.1"/>
    </source>
</evidence>
<comment type="subcellular location">
    <subcellularLocation>
        <location evidence="2">Mitochondrion inner membrane</location>
        <topology evidence="2">Peripheral membrane protein</topology>
        <orientation evidence="2">Matrix side</orientation>
    </subcellularLocation>
</comment>
<evidence type="ECO:0000256" key="7">
    <source>
        <dbReference type="ARBA" id="ARBA00022792"/>
    </source>
</evidence>
<reference evidence="13" key="1">
    <citation type="submission" date="2025-08" db="UniProtKB">
        <authorList>
            <consortium name="RefSeq"/>
        </authorList>
    </citation>
    <scope>IDENTIFICATION</scope>
    <source>
        <tissue evidence="13">Whole Larva</tissue>
    </source>
</reference>
<evidence type="ECO:0000256" key="9">
    <source>
        <dbReference type="ARBA" id="ARBA00022982"/>
    </source>
</evidence>
<evidence type="ECO:0000256" key="6">
    <source>
        <dbReference type="ARBA" id="ARBA00022660"/>
    </source>
</evidence>
<keyword evidence="9" id="KW-0249">Electron transport</keyword>
<keyword evidence="12" id="KW-1185">Reference proteome</keyword>
<comment type="function">
    <text evidence="1">Accessory subunit of the mitochondrial membrane respiratory chain NADH dehydrogenase (Complex I), that is believed not to be involved in catalysis. Complex I functions in the transfer of electrons from NADH to the respiratory chain. The immediate electron acceptor for the enzyme is believed to be ubiquinone.</text>
</comment>
<comment type="similarity">
    <text evidence="3">Belongs to the complex I NDUFB2 subunit family.</text>
</comment>
<evidence type="ECO:0000256" key="4">
    <source>
        <dbReference type="ARBA" id="ARBA00011533"/>
    </source>
</evidence>
<proteinExistence type="inferred from homology"/>
<name>A0ABM1N724_NICVS</name>